<feature type="region of interest" description="Disordered" evidence="1">
    <location>
        <begin position="1"/>
        <end position="24"/>
    </location>
</feature>
<dbReference type="AlphaFoldDB" id="A0A5D3CR75"/>
<name>A0A5D3CR75_CUCMM</name>
<evidence type="ECO:0000313" key="2">
    <source>
        <dbReference type="EMBL" id="TYK14437.1"/>
    </source>
</evidence>
<keyword evidence="2" id="KW-0548">Nucleotidyltransferase</keyword>
<keyword evidence="2" id="KW-0808">Transferase</keyword>
<proteinExistence type="predicted"/>
<comment type="caution">
    <text evidence="2">The sequence shown here is derived from an EMBL/GenBank/DDBJ whole genome shotgun (WGS) entry which is preliminary data.</text>
</comment>
<dbReference type="GO" id="GO:0016779">
    <property type="term" value="F:nucleotidyltransferase activity"/>
    <property type="evidence" value="ECO:0007669"/>
    <property type="project" value="UniProtKB-KW"/>
</dbReference>
<dbReference type="Proteomes" id="UP000321947">
    <property type="component" value="Unassembled WGS sequence"/>
</dbReference>
<feature type="region of interest" description="Disordered" evidence="1">
    <location>
        <begin position="37"/>
        <end position="60"/>
    </location>
</feature>
<evidence type="ECO:0000313" key="3">
    <source>
        <dbReference type="Proteomes" id="UP000321947"/>
    </source>
</evidence>
<dbReference type="EMBL" id="SSTD01009294">
    <property type="protein sequence ID" value="TYK14437.1"/>
    <property type="molecule type" value="Genomic_DNA"/>
</dbReference>
<sequence length="60" mass="7054">MSNLKPYHPDKEDNNRNNVMRPVINLKQKDVKEVEEILADKTRKNRKPTRISGQVEEPPD</sequence>
<gene>
    <name evidence="2" type="ORF">E5676_scaffold186G00960</name>
</gene>
<reference evidence="2 3" key="1">
    <citation type="submission" date="2019-08" db="EMBL/GenBank/DDBJ databases">
        <title>Draft genome sequences of two oriental melons (Cucumis melo L. var makuwa).</title>
        <authorList>
            <person name="Kwon S.-Y."/>
        </authorList>
    </citation>
    <scope>NUCLEOTIDE SEQUENCE [LARGE SCALE GENOMIC DNA]</scope>
    <source>
        <strain evidence="3">cv. Chang Bougi</strain>
        <tissue evidence="2">Leaf</tissue>
    </source>
</reference>
<evidence type="ECO:0000256" key="1">
    <source>
        <dbReference type="SAM" id="MobiDB-lite"/>
    </source>
</evidence>
<protein>
    <submittedName>
        <fullName evidence="2">2-C-methyl-D-erythritol 4-phosphate cytidylyltransferase</fullName>
    </submittedName>
</protein>
<accession>A0A5D3CR75</accession>
<organism evidence="2 3">
    <name type="scientific">Cucumis melo var. makuwa</name>
    <name type="common">Oriental melon</name>
    <dbReference type="NCBI Taxonomy" id="1194695"/>
    <lineage>
        <taxon>Eukaryota</taxon>
        <taxon>Viridiplantae</taxon>
        <taxon>Streptophyta</taxon>
        <taxon>Embryophyta</taxon>
        <taxon>Tracheophyta</taxon>
        <taxon>Spermatophyta</taxon>
        <taxon>Magnoliopsida</taxon>
        <taxon>eudicotyledons</taxon>
        <taxon>Gunneridae</taxon>
        <taxon>Pentapetalae</taxon>
        <taxon>rosids</taxon>
        <taxon>fabids</taxon>
        <taxon>Cucurbitales</taxon>
        <taxon>Cucurbitaceae</taxon>
        <taxon>Benincaseae</taxon>
        <taxon>Cucumis</taxon>
    </lineage>
</organism>